<proteinExistence type="inferred from homology"/>
<dbReference type="CDD" id="cd11386">
    <property type="entry name" value="MCP_signal"/>
    <property type="match status" value="1"/>
</dbReference>
<dbReference type="Proteomes" id="UP000326881">
    <property type="component" value="Chromosome"/>
</dbReference>
<evidence type="ECO:0000256" key="2">
    <source>
        <dbReference type="ARBA" id="ARBA00022500"/>
    </source>
</evidence>
<dbReference type="InterPro" id="IPR000700">
    <property type="entry name" value="PAS-assoc_C"/>
</dbReference>
<dbReference type="Gene3D" id="1.10.287.950">
    <property type="entry name" value="Methyl-accepting chemotaxis protein"/>
    <property type="match status" value="1"/>
</dbReference>
<dbReference type="PROSITE" id="PS50112">
    <property type="entry name" value="PAS"/>
    <property type="match status" value="1"/>
</dbReference>
<dbReference type="SUPFAM" id="SSF55785">
    <property type="entry name" value="PYP-like sensor domain (PAS domain)"/>
    <property type="match status" value="2"/>
</dbReference>
<dbReference type="CDD" id="cd00130">
    <property type="entry name" value="PAS"/>
    <property type="match status" value="2"/>
</dbReference>
<organism evidence="9 10">
    <name type="scientific">Rhizobium grahamii</name>
    <dbReference type="NCBI Taxonomy" id="1120045"/>
    <lineage>
        <taxon>Bacteria</taxon>
        <taxon>Pseudomonadati</taxon>
        <taxon>Pseudomonadota</taxon>
        <taxon>Alphaproteobacteria</taxon>
        <taxon>Hyphomicrobiales</taxon>
        <taxon>Rhizobiaceae</taxon>
        <taxon>Rhizobium/Agrobacterium group</taxon>
        <taxon>Rhizobium</taxon>
    </lineage>
</organism>
<dbReference type="Gene3D" id="3.30.450.20">
    <property type="entry name" value="PAS domain"/>
    <property type="match status" value="2"/>
</dbReference>
<evidence type="ECO:0000256" key="3">
    <source>
        <dbReference type="ARBA" id="ARBA00029447"/>
    </source>
</evidence>
<dbReference type="SMART" id="SM00086">
    <property type="entry name" value="PAC"/>
    <property type="match status" value="2"/>
</dbReference>
<evidence type="ECO:0000259" key="6">
    <source>
        <dbReference type="PROSITE" id="PS50112"/>
    </source>
</evidence>
<sequence length="561" mass="60502">MSFLPITAGADAKAILDAVNRSQAIIEFDLTGKILNANGNFCQAMGYSLEEIVGQHHRIFVEPAEAGSADYREFWQRLGQGHFDRRQYKRIGKGGREVWIEASYNPVLRGGVPYKVVKLATDITAIKLKSAEDAGKLDAISRVQATIEFSPDGRILTANDNFLATLGYTLEEIRGQHHSMFCDPRYVASREYKQFWPSLAAGNFASDEFMRVGKGGRTVFIQASYNPIFDMNGKVCKVVKFATDVTERVRAVNELGSGLQAMAEGDLERTIDRPFTSALDKLRTDYNASIGRLRAAMRAIAENATLIAAGSEDIRIASDDLAQRTETQAACVEETSSAVTEISSTVSDSARRAADAGVLVEQTSRNAQDSAEVVRATVAAMSNIENSSSRISGIVGVIDEIAFQTNLLALNAGVEAARAGESGKGFAVVAQEVRALAQRSALAAKEIKALIADSEQFVRDGVLLVGRTGAALETIAEQVVQVRGNVSGIIDAAKEQSSNLAQINDVVLSMDQDTQRNAAMVEETAAASRRLASEAQSLFELIGQFKVGGEDEESVRWANVA</sequence>
<evidence type="ECO:0000256" key="1">
    <source>
        <dbReference type="ARBA" id="ARBA00004370"/>
    </source>
</evidence>
<dbReference type="PRINTS" id="PR00260">
    <property type="entry name" value="CHEMTRNSDUCR"/>
</dbReference>
<dbReference type="InterPro" id="IPR035965">
    <property type="entry name" value="PAS-like_dom_sf"/>
</dbReference>
<dbReference type="FunFam" id="1.10.287.950:FF:000001">
    <property type="entry name" value="Methyl-accepting chemotaxis sensory transducer"/>
    <property type="match status" value="1"/>
</dbReference>
<evidence type="ECO:0000259" key="7">
    <source>
        <dbReference type="PROSITE" id="PS50113"/>
    </source>
</evidence>
<dbReference type="PROSITE" id="PS50885">
    <property type="entry name" value="HAMP"/>
    <property type="match status" value="1"/>
</dbReference>
<dbReference type="GO" id="GO:0004888">
    <property type="term" value="F:transmembrane signaling receptor activity"/>
    <property type="evidence" value="ECO:0007669"/>
    <property type="project" value="InterPro"/>
</dbReference>
<feature type="domain" description="HAMP" evidence="8">
    <location>
        <begin position="246"/>
        <end position="298"/>
    </location>
</feature>
<dbReference type="Pfam" id="PF08447">
    <property type="entry name" value="PAS_3"/>
    <property type="match status" value="2"/>
</dbReference>
<dbReference type="InterPro" id="IPR051310">
    <property type="entry name" value="MCP_chemotaxis"/>
</dbReference>
<evidence type="ECO:0000259" key="8">
    <source>
        <dbReference type="PROSITE" id="PS50885"/>
    </source>
</evidence>
<dbReference type="PROSITE" id="PS50113">
    <property type="entry name" value="PAC"/>
    <property type="match status" value="1"/>
</dbReference>
<dbReference type="GO" id="GO:0016020">
    <property type="term" value="C:membrane"/>
    <property type="evidence" value="ECO:0007669"/>
    <property type="project" value="UniProtKB-SubCell"/>
</dbReference>
<dbReference type="AlphaFoldDB" id="A0A5Q0C7P1"/>
<gene>
    <name evidence="9" type="ORF">FZ934_13500</name>
</gene>
<evidence type="ECO:0000256" key="4">
    <source>
        <dbReference type="PROSITE-ProRule" id="PRU00284"/>
    </source>
</evidence>
<comment type="similarity">
    <text evidence="3">Belongs to the methyl-accepting chemotaxis (MCP) protein family.</text>
</comment>
<dbReference type="SUPFAM" id="SSF58104">
    <property type="entry name" value="Methyl-accepting chemotaxis protein (MCP) signaling domain"/>
    <property type="match status" value="1"/>
</dbReference>
<evidence type="ECO:0000313" key="9">
    <source>
        <dbReference type="EMBL" id="QFY61325.1"/>
    </source>
</evidence>
<dbReference type="GO" id="GO:0006935">
    <property type="term" value="P:chemotaxis"/>
    <property type="evidence" value="ECO:0007669"/>
    <property type="project" value="UniProtKB-KW"/>
</dbReference>
<dbReference type="Pfam" id="PF00015">
    <property type="entry name" value="MCPsignal"/>
    <property type="match status" value="1"/>
</dbReference>
<keyword evidence="10" id="KW-1185">Reference proteome</keyword>
<dbReference type="GO" id="GO:0007165">
    <property type="term" value="P:signal transduction"/>
    <property type="evidence" value="ECO:0007669"/>
    <property type="project" value="UniProtKB-KW"/>
</dbReference>
<dbReference type="PANTHER" id="PTHR43531">
    <property type="entry name" value="PROTEIN ICFG"/>
    <property type="match status" value="1"/>
</dbReference>
<dbReference type="InterPro" id="IPR001610">
    <property type="entry name" value="PAC"/>
</dbReference>
<dbReference type="EMBL" id="CP043498">
    <property type="protein sequence ID" value="QFY61325.1"/>
    <property type="molecule type" value="Genomic_DNA"/>
</dbReference>
<dbReference type="NCBIfam" id="TIGR00229">
    <property type="entry name" value="sensory_box"/>
    <property type="match status" value="2"/>
</dbReference>
<dbReference type="PROSITE" id="PS50111">
    <property type="entry name" value="CHEMOTAXIS_TRANSDUC_2"/>
    <property type="match status" value="1"/>
</dbReference>
<reference evidence="9 10" key="1">
    <citation type="submission" date="2019-08" db="EMBL/GenBank/DDBJ databases">
        <title>Prosopis cineraria nodule microbiome.</title>
        <authorList>
            <person name="Ali R."/>
            <person name="Chaluvadi S.R."/>
            <person name="Wang X."/>
        </authorList>
    </citation>
    <scope>NUCLEOTIDE SEQUENCE [LARGE SCALE GENOMIC DNA]</scope>
    <source>
        <strain evidence="9 10">BG7</strain>
    </source>
</reference>
<dbReference type="InterPro" id="IPR003660">
    <property type="entry name" value="HAMP_dom"/>
</dbReference>
<name>A0A5Q0C7P1_9HYPH</name>
<evidence type="ECO:0000313" key="10">
    <source>
        <dbReference type="Proteomes" id="UP000326881"/>
    </source>
</evidence>
<dbReference type="InterPro" id="IPR000014">
    <property type="entry name" value="PAS"/>
</dbReference>
<keyword evidence="2" id="KW-0145">Chemotaxis</keyword>
<dbReference type="SMART" id="SM00283">
    <property type="entry name" value="MA"/>
    <property type="match status" value="1"/>
</dbReference>
<dbReference type="RefSeq" id="WP_153271467.1">
    <property type="nucleotide sequence ID" value="NZ_CP043498.1"/>
</dbReference>
<accession>A0A5Q0C7P1</accession>
<dbReference type="InterPro" id="IPR013655">
    <property type="entry name" value="PAS_fold_3"/>
</dbReference>
<dbReference type="KEGG" id="rgr:FZ934_13500"/>
<protein>
    <submittedName>
        <fullName evidence="9">PAS domain S-box protein</fullName>
    </submittedName>
</protein>
<dbReference type="OrthoDB" id="9765776at2"/>
<feature type="domain" description="Methyl-accepting transducer" evidence="5">
    <location>
        <begin position="303"/>
        <end position="532"/>
    </location>
</feature>
<comment type="subcellular location">
    <subcellularLocation>
        <location evidence="1">Membrane</location>
    </subcellularLocation>
</comment>
<dbReference type="InterPro" id="IPR004089">
    <property type="entry name" value="MCPsignal_dom"/>
</dbReference>
<dbReference type="SMART" id="SM00091">
    <property type="entry name" value="PAS"/>
    <property type="match status" value="2"/>
</dbReference>
<keyword evidence="4" id="KW-0807">Transducer</keyword>
<dbReference type="InterPro" id="IPR004090">
    <property type="entry name" value="Chemotax_Me-accpt_rcpt"/>
</dbReference>
<dbReference type="PANTHER" id="PTHR43531:SF11">
    <property type="entry name" value="METHYL-ACCEPTING CHEMOTAXIS PROTEIN 3"/>
    <property type="match status" value="1"/>
</dbReference>
<evidence type="ECO:0000259" key="5">
    <source>
        <dbReference type="PROSITE" id="PS50111"/>
    </source>
</evidence>
<feature type="domain" description="PAC" evidence="7">
    <location>
        <begin position="205"/>
        <end position="257"/>
    </location>
</feature>
<feature type="domain" description="PAS" evidence="6">
    <location>
        <begin position="8"/>
        <end position="55"/>
    </location>
</feature>